<evidence type="ECO:0000313" key="4">
    <source>
        <dbReference type="Proteomes" id="UP000515856"/>
    </source>
</evidence>
<dbReference type="SUPFAM" id="SSF52794">
    <property type="entry name" value="PTS system IIB component-like"/>
    <property type="match status" value="1"/>
</dbReference>
<name>A0A7G9GR45_9FIRM</name>
<keyword evidence="4" id="KW-1185">Reference proteome</keyword>
<dbReference type="EMBL" id="CP060636">
    <property type="protein sequence ID" value="QNM13277.1"/>
    <property type="molecule type" value="Genomic_DNA"/>
</dbReference>
<evidence type="ECO:0000256" key="1">
    <source>
        <dbReference type="ARBA" id="ARBA00022679"/>
    </source>
</evidence>
<dbReference type="Pfam" id="PF02302">
    <property type="entry name" value="PTS_IIB"/>
    <property type="match status" value="1"/>
</dbReference>
<keyword evidence="1" id="KW-0808">Transferase</keyword>
<accession>A0A7G9GR45</accession>
<dbReference type="Proteomes" id="UP000515856">
    <property type="component" value="Chromosome"/>
</dbReference>
<proteinExistence type="predicted"/>
<dbReference type="Gene3D" id="3.40.50.2300">
    <property type="match status" value="1"/>
</dbReference>
<evidence type="ECO:0000313" key="3">
    <source>
        <dbReference type="EMBL" id="QNM13277.1"/>
    </source>
</evidence>
<dbReference type="KEGG" id="ehn:H9Q80_04815"/>
<reference evidence="3 4" key="1">
    <citation type="submission" date="2020-08" db="EMBL/GenBank/DDBJ databases">
        <authorList>
            <person name="Liu C."/>
            <person name="Sun Q."/>
        </authorList>
    </citation>
    <scope>NUCLEOTIDE SEQUENCE [LARGE SCALE GENOMIC DNA]</scope>
    <source>
        <strain evidence="3 4">NSJ-61</strain>
    </source>
</reference>
<dbReference type="InterPro" id="IPR036095">
    <property type="entry name" value="PTS_EIIB-like_sf"/>
</dbReference>
<keyword evidence="3" id="KW-0813">Transport</keyword>
<feature type="domain" description="PTS EIIB type-2" evidence="2">
    <location>
        <begin position="2"/>
        <end position="94"/>
    </location>
</feature>
<evidence type="ECO:0000259" key="2">
    <source>
        <dbReference type="PROSITE" id="PS51099"/>
    </source>
</evidence>
<gene>
    <name evidence="3" type="ORF">H9Q80_04815</name>
</gene>
<dbReference type="CDD" id="cd05563">
    <property type="entry name" value="PTS_IIB_ascorbate"/>
    <property type="match status" value="1"/>
</dbReference>
<dbReference type="GO" id="GO:0008982">
    <property type="term" value="F:protein-N(PI)-phosphohistidine-sugar phosphotransferase activity"/>
    <property type="evidence" value="ECO:0007669"/>
    <property type="project" value="InterPro"/>
</dbReference>
<dbReference type="PROSITE" id="PS51099">
    <property type="entry name" value="PTS_EIIB_TYPE_2"/>
    <property type="match status" value="1"/>
</dbReference>
<dbReference type="GO" id="GO:0009401">
    <property type="term" value="P:phosphoenolpyruvate-dependent sugar phosphotransferase system"/>
    <property type="evidence" value="ECO:0007669"/>
    <property type="project" value="InterPro"/>
</dbReference>
<dbReference type="RefSeq" id="WP_117454328.1">
    <property type="nucleotide sequence ID" value="NZ_CP060636.1"/>
</dbReference>
<dbReference type="InterPro" id="IPR013011">
    <property type="entry name" value="PTS_EIIB_2"/>
</dbReference>
<keyword evidence="3" id="KW-0762">Sugar transport</keyword>
<sequence length="94" mass="10360">MLKVMVACGCGMGTSQIMKTRAQQVLKELGIQATIHHTSLDEAQSIANDFDLIIISEAFVKNFKVREKTKVVGLKNLLSKTELKEKIQALGISE</sequence>
<protein>
    <submittedName>
        <fullName evidence="3">PTS sugar transporter subunit IIB</fullName>
    </submittedName>
</protein>
<organism evidence="3 4">
    <name type="scientific">[Eubacterium] hominis</name>
    <dbReference type="NCBI Taxonomy" id="2764325"/>
    <lineage>
        <taxon>Bacteria</taxon>
        <taxon>Bacillati</taxon>
        <taxon>Bacillota</taxon>
        <taxon>Erysipelotrichia</taxon>
        <taxon>Erysipelotrichales</taxon>
        <taxon>Erysipelotrichaceae</taxon>
        <taxon>Amedibacillus</taxon>
    </lineage>
</organism>
<dbReference type="InterPro" id="IPR003501">
    <property type="entry name" value="PTS_EIIB_2/3"/>
</dbReference>
<dbReference type="AlphaFoldDB" id="A0A7G9GR45"/>